<comment type="caution">
    <text evidence="1">The sequence shown here is derived from an EMBL/GenBank/DDBJ whole genome shotgun (WGS) entry which is preliminary data.</text>
</comment>
<protein>
    <submittedName>
        <fullName evidence="1">Uncharacterized protein</fullName>
    </submittedName>
</protein>
<dbReference type="AlphaFoldDB" id="A0A0F9MWL1"/>
<accession>A0A0F9MWL1</accession>
<sequence length="161" mass="19013">MKRLTLDQTWKLCLSMWRWIAKQIREGSRKSVAELKAQWVTKHGYEELHNLCFFCAWVKPAGRYCAGDCPGEKVEKNFDCNDAKYDYEDEPVAFYNKLVSLNRNRNQGRISKCVTCPGTKVSKINGKLWCQNKNADWRCDFSTFYNKLRSLNRKRLAKRKK</sequence>
<gene>
    <name evidence="1" type="ORF">LCGC14_1024220</name>
</gene>
<reference evidence="1" key="1">
    <citation type="journal article" date="2015" name="Nature">
        <title>Complex archaea that bridge the gap between prokaryotes and eukaryotes.</title>
        <authorList>
            <person name="Spang A."/>
            <person name="Saw J.H."/>
            <person name="Jorgensen S.L."/>
            <person name="Zaremba-Niedzwiedzka K."/>
            <person name="Martijn J."/>
            <person name="Lind A.E."/>
            <person name="van Eijk R."/>
            <person name="Schleper C."/>
            <person name="Guy L."/>
            <person name="Ettema T.J."/>
        </authorList>
    </citation>
    <scope>NUCLEOTIDE SEQUENCE</scope>
</reference>
<name>A0A0F9MWL1_9ZZZZ</name>
<evidence type="ECO:0000313" key="1">
    <source>
        <dbReference type="EMBL" id="KKN11670.1"/>
    </source>
</evidence>
<dbReference type="EMBL" id="LAZR01004111">
    <property type="protein sequence ID" value="KKN11670.1"/>
    <property type="molecule type" value="Genomic_DNA"/>
</dbReference>
<organism evidence="1">
    <name type="scientific">marine sediment metagenome</name>
    <dbReference type="NCBI Taxonomy" id="412755"/>
    <lineage>
        <taxon>unclassified sequences</taxon>
        <taxon>metagenomes</taxon>
        <taxon>ecological metagenomes</taxon>
    </lineage>
</organism>
<proteinExistence type="predicted"/>